<evidence type="ECO:0000256" key="1">
    <source>
        <dbReference type="SAM" id="MobiDB-lite"/>
    </source>
</evidence>
<reference evidence="2 3" key="1">
    <citation type="submission" date="2019-03" db="EMBL/GenBank/DDBJ databases">
        <title>First draft genome of Liparis tanakae, snailfish: a comprehensive survey of snailfish specific genes.</title>
        <authorList>
            <person name="Kim W."/>
            <person name="Song I."/>
            <person name="Jeong J.-H."/>
            <person name="Kim D."/>
            <person name="Kim S."/>
            <person name="Ryu S."/>
            <person name="Song J.Y."/>
            <person name="Lee S.K."/>
        </authorList>
    </citation>
    <scope>NUCLEOTIDE SEQUENCE [LARGE SCALE GENOMIC DNA]</scope>
    <source>
        <tissue evidence="2">Muscle</tissue>
    </source>
</reference>
<protein>
    <submittedName>
        <fullName evidence="2">Uncharacterized protein</fullName>
    </submittedName>
</protein>
<comment type="caution">
    <text evidence="2">The sequence shown here is derived from an EMBL/GenBank/DDBJ whole genome shotgun (WGS) entry which is preliminary data.</text>
</comment>
<gene>
    <name evidence="2" type="ORF">EYF80_014410</name>
</gene>
<proteinExistence type="predicted"/>
<accession>A0A4Z2IEB6</accession>
<evidence type="ECO:0000313" key="2">
    <source>
        <dbReference type="EMBL" id="TNN75363.1"/>
    </source>
</evidence>
<evidence type="ECO:0000313" key="3">
    <source>
        <dbReference type="Proteomes" id="UP000314294"/>
    </source>
</evidence>
<keyword evidence="3" id="KW-1185">Reference proteome</keyword>
<dbReference type="AlphaFoldDB" id="A0A4Z2IEB6"/>
<organism evidence="2 3">
    <name type="scientific">Liparis tanakae</name>
    <name type="common">Tanaka's snailfish</name>
    <dbReference type="NCBI Taxonomy" id="230148"/>
    <lineage>
        <taxon>Eukaryota</taxon>
        <taxon>Metazoa</taxon>
        <taxon>Chordata</taxon>
        <taxon>Craniata</taxon>
        <taxon>Vertebrata</taxon>
        <taxon>Euteleostomi</taxon>
        <taxon>Actinopterygii</taxon>
        <taxon>Neopterygii</taxon>
        <taxon>Teleostei</taxon>
        <taxon>Neoteleostei</taxon>
        <taxon>Acanthomorphata</taxon>
        <taxon>Eupercaria</taxon>
        <taxon>Perciformes</taxon>
        <taxon>Cottioidei</taxon>
        <taxon>Cottales</taxon>
        <taxon>Liparidae</taxon>
        <taxon>Liparis</taxon>
    </lineage>
</organism>
<dbReference type="Proteomes" id="UP000314294">
    <property type="component" value="Unassembled WGS sequence"/>
</dbReference>
<feature type="compositionally biased region" description="Basic and acidic residues" evidence="1">
    <location>
        <begin position="10"/>
        <end position="31"/>
    </location>
</feature>
<sequence length="185" mass="20383">MSLISNSTGKDPKKDKNSAASLDRAREREGGKQPGSDRPNDVFVHFGQPLRDLGAVGRLLRHPVVETLCGKERVGSSETTSDVQACRSFNSHRVDCTGVELEFILPLTIFSLLGDSGGLGSASFFFLVATPVTLRFFKVSVPQIMTARFFVNLESPWVRCSWCHFSSSTQMPPPRCTCGEEYTTF</sequence>
<dbReference type="EMBL" id="SRLO01000104">
    <property type="protein sequence ID" value="TNN75363.1"/>
    <property type="molecule type" value="Genomic_DNA"/>
</dbReference>
<feature type="region of interest" description="Disordered" evidence="1">
    <location>
        <begin position="1"/>
        <end position="41"/>
    </location>
</feature>
<name>A0A4Z2IEB6_9TELE</name>